<evidence type="ECO:0000259" key="1">
    <source>
        <dbReference type="Pfam" id="PF00156"/>
    </source>
</evidence>
<comment type="caution">
    <text evidence="2">The sequence shown here is derived from an EMBL/GenBank/DDBJ whole genome shotgun (WGS) entry which is preliminary data.</text>
</comment>
<gene>
    <name evidence="2" type="ORF">ACFPTN_11910</name>
</gene>
<organism evidence="2 3">
    <name type="scientific">Thauera sinica</name>
    <dbReference type="NCBI Taxonomy" id="2665146"/>
    <lineage>
        <taxon>Bacteria</taxon>
        <taxon>Pseudomonadati</taxon>
        <taxon>Pseudomonadota</taxon>
        <taxon>Betaproteobacteria</taxon>
        <taxon>Rhodocyclales</taxon>
        <taxon>Zoogloeaceae</taxon>
        <taxon>Thauera</taxon>
    </lineage>
</organism>
<feature type="domain" description="Phosphoribosyltransferase" evidence="1">
    <location>
        <begin position="11"/>
        <end position="162"/>
    </location>
</feature>
<accession>A0ABW1AS21</accession>
<dbReference type="Proteomes" id="UP001595974">
    <property type="component" value="Unassembled WGS sequence"/>
</dbReference>
<dbReference type="InterPro" id="IPR000836">
    <property type="entry name" value="PRTase_dom"/>
</dbReference>
<dbReference type="Gene3D" id="3.40.50.2020">
    <property type="match status" value="1"/>
</dbReference>
<proteinExistence type="predicted"/>
<dbReference type="InterPro" id="IPR050137">
    <property type="entry name" value="PyrR_bifunctional"/>
</dbReference>
<evidence type="ECO:0000313" key="3">
    <source>
        <dbReference type="Proteomes" id="UP001595974"/>
    </source>
</evidence>
<dbReference type="PANTHER" id="PTHR11608">
    <property type="entry name" value="BIFUNCTIONAL PROTEIN PYRR"/>
    <property type="match status" value="1"/>
</dbReference>
<protein>
    <submittedName>
        <fullName evidence="2">Phosphoribosyltransferase family protein</fullName>
    </submittedName>
</protein>
<dbReference type="Pfam" id="PF00156">
    <property type="entry name" value="Pribosyltran"/>
    <property type="match status" value="1"/>
</dbReference>
<reference evidence="3" key="1">
    <citation type="journal article" date="2019" name="Int. J. Syst. Evol. Microbiol.">
        <title>The Global Catalogue of Microorganisms (GCM) 10K type strain sequencing project: providing services to taxonomists for standard genome sequencing and annotation.</title>
        <authorList>
            <consortium name="The Broad Institute Genomics Platform"/>
            <consortium name="The Broad Institute Genome Sequencing Center for Infectious Disease"/>
            <person name="Wu L."/>
            <person name="Ma J."/>
        </authorList>
    </citation>
    <scope>NUCLEOTIDE SEQUENCE [LARGE SCALE GENOMIC DNA]</scope>
    <source>
        <strain evidence="3">SHR3</strain>
    </source>
</reference>
<dbReference type="RefSeq" id="WP_096445204.1">
    <property type="nucleotide sequence ID" value="NZ_JBHSOG010000047.1"/>
</dbReference>
<keyword evidence="3" id="KW-1185">Reference proteome</keyword>
<name>A0ABW1AS21_9RHOO</name>
<dbReference type="EMBL" id="JBHSOG010000047">
    <property type="protein sequence ID" value="MFC5770077.1"/>
    <property type="molecule type" value="Genomic_DNA"/>
</dbReference>
<dbReference type="CDD" id="cd06223">
    <property type="entry name" value="PRTases_typeI"/>
    <property type="match status" value="1"/>
</dbReference>
<dbReference type="InterPro" id="IPR029057">
    <property type="entry name" value="PRTase-like"/>
</dbReference>
<keyword evidence="2" id="KW-0808">Transferase</keyword>
<dbReference type="SUPFAM" id="SSF53271">
    <property type="entry name" value="PRTase-like"/>
    <property type="match status" value="1"/>
</dbReference>
<evidence type="ECO:0000313" key="2">
    <source>
        <dbReference type="EMBL" id="MFC5770077.1"/>
    </source>
</evidence>
<sequence>MDRPSGVRTCLYDTAQSCVIVEDMARRLAGLLGGEPAVIVGILRRGAPLADRIGECMRQRHGLPPPLRADLKVTRYADDLTLLYPETRLSENEGQPLPVLEGRTLAIVDDVLYTGHSLLRVVAYLARRRPARILSAILVDRGVARLPVRADVVGVRLDIAPHDIIECSVPPYEPEFRIELLQPQRA</sequence>
<dbReference type="GO" id="GO:0016757">
    <property type="term" value="F:glycosyltransferase activity"/>
    <property type="evidence" value="ECO:0007669"/>
    <property type="project" value="UniProtKB-KW"/>
</dbReference>
<dbReference type="PANTHER" id="PTHR11608:SF0">
    <property type="entry name" value="BIFUNCTIONAL PROTEIN PYRR"/>
    <property type="match status" value="1"/>
</dbReference>
<keyword evidence="2" id="KW-0328">Glycosyltransferase</keyword>